<evidence type="ECO:0000259" key="1">
    <source>
        <dbReference type="Pfam" id="PF00974"/>
    </source>
</evidence>
<evidence type="ECO:0000313" key="3">
    <source>
        <dbReference type="Proteomes" id="UP000663879"/>
    </source>
</evidence>
<accession>A0A814IE23</accession>
<dbReference type="OrthoDB" id="10166687at2759"/>
<sequence>MINLKTICKTKPFSSKTIVKYYLDSFNSRFGTKVTTRKLFLLVKIQHQVYGTGHHCLKKRHILKTSTSFFGEKYESLRTEHIKLTRDECYIMVKSKKCNEFQMECEHDYCSYSSNPIANFKWMNEVTTEKFSCTTTPKLITANSPDDLLFNGKCKVSDRECSLKDSIIVWDATIYHECPLYKIAQETFNIELNSDILISNTREQPIKFTEDNYSRTGFLTQNGIIKVVSDIVPLNKIIQYLQLSTINKTIIRQRHVSYIANDYQIQFLNLDLLANNIREPLLSHNSLLMESTDLLYSFQEV</sequence>
<dbReference type="AlphaFoldDB" id="A0A814IE23"/>
<feature type="domain" description="Spike glycoprotein fusion" evidence="1">
    <location>
        <begin position="52"/>
        <end position="141"/>
    </location>
</feature>
<feature type="non-terminal residue" evidence="2">
    <location>
        <position position="1"/>
    </location>
</feature>
<organism evidence="2 3">
    <name type="scientific">Brachionus calyciflorus</name>
    <dbReference type="NCBI Taxonomy" id="104777"/>
    <lineage>
        <taxon>Eukaryota</taxon>
        <taxon>Metazoa</taxon>
        <taxon>Spiralia</taxon>
        <taxon>Gnathifera</taxon>
        <taxon>Rotifera</taxon>
        <taxon>Eurotatoria</taxon>
        <taxon>Monogononta</taxon>
        <taxon>Pseudotrocha</taxon>
        <taxon>Ploima</taxon>
        <taxon>Brachionidae</taxon>
        <taxon>Brachionus</taxon>
    </lineage>
</organism>
<dbReference type="InterPro" id="IPR001903">
    <property type="entry name" value="Rhabdo_glycop_FD"/>
</dbReference>
<proteinExistence type="predicted"/>
<dbReference type="EMBL" id="CAJNOC010004465">
    <property type="protein sequence ID" value="CAF1022714.1"/>
    <property type="molecule type" value="Genomic_DNA"/>
</dbReference>
<dbReference type="SUPFAM" id="SSF161008">
    <property type="entry name" value="Viral glycoprotein ectodomain-like"/>
    <property type="match status" value="1"/>
</dbReference>
<gene>
    <name evidence="2" type="ORF">OXX778_LOCUS17460</name>
</gene>
<reference evidence="2" key="1">
    <citation type="submission" date="2021-02" db="EMBL/GenBank/DDBJ databases">
        <authorList>
            <person name="Nowell W R."/>
        </authorList>
    </citation>
    <scope>NUCLEOTIDE SEQUENCE</scope>
    <source>
        <strain evidence="2">Ploen Becks lab</strain>
    </source>
</reference>
<dbReference type="Pfam" id="PF00974">
    <property type="entry name" value="Rhabdo_glycop_FD"/>
    <property type="match status" value="1"/>
</dbReference>
<evidence type="ECO:0000313" key="2">
    <source>
        <dbReference type="EMBL" id="CAF1022714.1"/>
    </source>
</evidence>
<protein>
    <recommendedName>
        <fullName evidence="1">Spike glycoprotein fusion domain-containing protein</fullName>
    </recommendedName>
</protein>
<dbReference type="Proteomes" id="UP000663879">
    <property type="component" value="Unassembled WGS sequence"/>
</dbReference>
<keyword evidence="3" id="KW-1185">Reference proteome</keyword>
<name>A0A814IE23_9BILA</name>
<comment type="caution">
    <text evidence="2">The sequence shown here is derived from an EMBL/GenBank/DDBJ whole genome shotgun (WGS) entry which is preliminary data.</text>
</comment>